<reference evidence="4 5" key="1">
    <citation type="submission" date="2017-01" db="EMBL/GenBank/DDBJ databases">
        <authorList>
            <person name="Varghese N."/>
            <person name="Submissions S."/>
        </authorList>
    </citation>
    <scope>NUCLEOTIDE SEQUENCE [LARGE SCALE GENOMIC DNA]</scope>
    <source>
        <strain evidence="4 5">ATCC 23464</strain>
    </source>
</reference>
<organism evidence="4 5">
    <name type="scientific">Paenibacillus macquariensis</name>
    <dbReference type="NCBI Taxonomy" id="948756"/>
    <lineage>
        <taxon>Bacteria</taxon>
        <taxon>Bacillati</taxon>
        <taxon>Bacillota</taxon>
        <taxon>Bacilli</taxon>
        <taxon>Bacillales</taxon>
        <taxon>Paenibacillaceae</taxon>
        <taxon>Paenibacillus</taxon>
    </lineage>
</organism>
<dbReference type="PROSITE" id="PS51272">
    <property type="entry name" value="SLH"/>
    <property type="match status" value="3"/>
</dbReference>
<proteinExistence type="predicted"/>
<dbReference type="RefSeq" id="WP_068588805.1">
    <property type="nucleotide sequence ID" value="NZ_FTNK01000009.1"/>
</dbReference>
<feature type="chain" id="PRO_5047389223" evidence="2">
    <location>
        <begin position="27"/>
        <end position="1245"/>
    </location>
</feature>
<feature type="domain" description="SLH" evidence="3">
    <location>
        <begin position="1063"/>
        <end position="1126"/>
    </location>
</feature>
<dbReference type="Gene3D" id="3.40.30.10">
    <property type="entry name" value="Glutaredoxin"/>
    <property type="match status" value="1"/>
</dbReference>
<protein>
    <submittedName>
        <fullName evidence="4">S-layer homology domain-containing protein</fullName>
    </submittedName>
</protein>
<evidence type="ECO:0000256" key="1">
    <source>
        <dbReference type="SAM" id="MobiDB-lite"/>
    </source>
</evidence>
<dbReference type="Proteomes" id="UP000186666">
    <property type="component" value="Unassembled WGS sequence"/>
</dbReference>
<evidence type="ECO:0000313" key="4">
    <source>
        <dbReference type="EMBL" id="SIR23711.1"/>
    </source>
</evidence>
<accession>A0ABY1K484</accession>
<gene>
    <name evidence="4" type="ORF">SAMN05421578_10984</name>
</gene>
<dbReference type="InterPro" id="IPR001119">
    <property type="entry name" value="SLH_dom"/>
</dbReference>
<evidence type="ECO:0000259" key="3">
    <source>
        <dbReference type="PROSITE" id="PS51272"/>
    </source>
</evidence>
<sequence>MINVFKSKKILTLLLAASLTVLPTQAGRANADANSDVAEALTNISASGGVSHFDYFKHVYKQLKNTNHVFKTATYEDIVNLFESEGTYAVLVGGAWSENTQADIGYINEVAKENGISTIYNFDTKLDGETLQITDSSNKFAYKYVDLVNKYLKNLNYSPKAISENVSYVNKSGVTVTAPKIESPFLLVYNKDHKDAQGNLTPVVSYLDKSYSQDDFLTNGKLDSEKVSDYKASVKQVLGSAPRYDTINESSYIKAAFNKNYEGENAGKPTIFNESDGDLVYEHVTYHQLKQIVVSEGNYAILFGGSWCPNTQAVIKYIDAYAKKHNVDKVYFFDTKLDSGVTVAEPNNNSGTSGSANPHNNNELQIRTTNHPYAKLYVDLVKTYLTNIKTENNTAAKPSFISYVDELGNTITGDRLQVPYLFTYNKDNKDADGNNAPILGHVELMYSWTNIQPEYPQSGYSNGARYNFATIALDKIFARLEAIPTGLTSLAPTSAVNNDGQITGTSPALEYKLVGSELYTSVTGSSITGLAPGTYSVRYAATAGYQGPTTPVGPAAIPYNPGAAVNIVVPSYVGQQPAPTGLVGVAPTSEANDDGQITGANERLEYRLIGEATYKSVTGTSIQGLVPGFYNVRYAATEGNIAGADTNVEVPAYGEQAVPTGLVGVAPTTAANNDGKITGTTPSLQYKLSTVTDYVYATEQETTGLIPGIYNVRFAAKEGHNASEAVDVVVPAYTAELAEQAAPTGLRGVAPTSSANNDGRITGTTAALEYRLTTVTKYVYATEQETLGLVPGTYLVRFAAKEGYKPSPVTNVIVPVFVPTSNNNNPSGGGTVSSGSSSNGSTTASTKSVTTTIGNITTTVAAATTTIDKTTGVSTASIAKDVVASFVALATTAEVAGNKAVLEIKVEATTLTKTAELSIPRSIFNELASGTNAEIIINYGNVGTITLDAKSIASISAAADTGDITIRIAKVSLTEEGKAVLGDRPVYDLSVIAGKSNITTFGGGSVHISVPYTLQAGEQQNAVIIYHINSAGTLENVRGRYDAAKGTVDFVTTHFSQYIIGYNKVTFADVLDASWYSRAVDFLAARSITSGTDANHYNPNATVTRGQFIVLLLKAYGIVPDDNVTDNFTDAGNTYYTNYLATAKRLKIATGSGVNEFNPDDQITRQELFTLLYRALDVLGELPTEKTAVTISSFSDTGKIAGYAKEALQVLVERGIVTGTSNKLNPQEVTTRAEAAQVIYNLLSR</sequence>
<keyword evidence="2" id="KW-0732">Signal</keyword>
<feature type="signal peptide" evidence="2">
    <location>
        <begin position="1"/>
        <end position="26"/>
    </location>
</feature>
<evidence type="ECO:0000313" key="5">
    <source>
        <dbReference type="Proteomes" id="UP000186666"/>
    </source>
</evidence>
<name>A0ABY1K484_9BACL</name>
<feature type="compositionally biased region" description="Low complexity" evidence="1">
    <location>
        <begin position="833"/>
        <end position="848"/>
    </location>
</feature>
<dbReference type="Pfam" id="PF00395">
    <property type="entry name" value="SLH"/>
    <property type="match status" value="3"/>
</dbReference>
<dbReference type="EMBL" id="FTNK01000009">
    <property type="protein sequence ID" value="SIR23711.1"/>
    <property type="molecule type" value="Genomic_DNA"/>
</dbReference>
<evidence type="ECO:0000256" key="2">
    <source>
        <dbReference type="SAM" id="SignalP"/>
    </source>
</evidence>
<feature type="region of interest" description="Disordered" evidence="1">
    <location>
        <begin position="822"/>
        <end position="848"/>
    </location>
</feature>
<keyword evidence="5" id="KW-1185">Reference proteome</keyword>
<comment type="caution">
    <text evidence="4">The sequence shown here is derived from an EMBL/GenBank/DDBJ whole genome shotgun (WGS) entry which is preliminary data.</text>
</comment>
<feature type="domain" description="SLH" evidence="3">
    <location>
        <begin position="1127"/>
        <end position="1186"/>
    </location>
</feature>
<feature type="domain" description="SLH" evidence="3">
    <location>
        <begin position="1191"/>
        <end position="1245"/>
    </location>
</feature>